<comment type="caution">
    <text evidence="2">The sequence shown here is derived from an EMBL/GenBank/DDBJ whole genome shotgun (WGS) entry which is preliminary data.</text>
</comment>
<organism evidence="2 4">
    <name type="scientific">Phytophthora kernoviae</name>
    <dbReference type="NCBI Taxonomy" id="325452"/>
    <lineage>
        <taxon>Eukaryota</taxon>
        <taxon>Sar</taxon>
        <taxon>Stramenopiles</taxon>
        <taxon>Oomycota</taxon>
        <taxon>Peronosporomycetes</taxon>
        <taxon>Peronosporales</taxon>
        <taxon>Peronosporaceae</taxon>
        <taxon>Phytophthora</taxon>
    </lineage>
</organism>
<gene>
    <name evidence="3" type="ORF">BBJ29_005347</name>
    <name evidence="2" type="ORF">BBP00_00003713</name>
</gene>
<evidence type="ECO:0000256" key="1">
    <source>
        <dbReference type="SAM" id="SignalP"/>
    </source>
</evidence>
<protein>
    <submittedName>
        <fullName evidence="2">Uncharacterized protein</fullName>
    </submittedName>
</protein>
<reference evidence="4 5" key="1">
    <citation type="submission" date="2018-07" db="EMBL/GenBank/DDBJ databases">
        <title>Genome sequencing of oomycete isolates from Chile give support for New Zealand origin for Phytophthora kernoviae and make available the first Nothophytophthora sp. genome.</title>
        <authorList>
            <person name="Studholme D.J."/>
            <person name="Sanfuentes E."/>
            <person name="Panda P."/>
            <person name="Hill R."/>
            <person name="Sambles C."/>
            <person name="Grant M."/>
            <person name="Williams N.M."/>
            <person name="Mcdougal R.L."/>
        </authorList>
    </citation>
    <scope>NUCLEOTIDE SEQUENCE [LARGE SCALE GENOMIC DNA]</scope>
    <source>
        <strain evidence="2">Chile6</strain>
        <strain evidence="3">Chile7</strain>
    </source>
</reference>
<evidence type="ECO:0000313" key="3">
    <source>
        <dbReference type="EMBL" id="RLN71254.1"/>
    </source>
</evidence>
<evidence type="ECO:0000313" key="5">
    <source>
        <dbReference type="Proteomes" id="UP000284657"/>
    </source>
</evidence>
<dbReference type="EMBL" id="MBDO02000082">
    <property type="protein sequence ID" value="RLN64010.1"/>
    <property type="molecule type" value="Genomic_DNA"/>
</dbReference>
<name>A0A3F2RTT2_9STRA</name>
<dbReference type="EMBL" id="MBAD02000120">
    <property type="protein sequence ID" value="RLN71254.1"/>
    <property type="molecule type" value="Genomic_DNA"/>
</dbReference>
<evidence type="ECO:0000313" key="4">
    <source>
        <dbReference type="Proteomes" id="UP000277300"/>
    </source>
</evidence>
<sequence>MLKEIMALLTLFSPRLCRLIAQVWDLASLNAFVLLQLSNVALQDAHRLREQLVFIERFHAEDMERQASATQRHEEELARQRLSEQGLRAELQKIRQRANCLAVENGQLHLVVSRVLDAQATMDSTSFDSAKPDGPSLCEDIAAVGDAEERELFGIDTGEDALARIETVHPIESYATDFEQFFQALFEREEYNVRVLNDMDRFVNSTAVALLWRYGSTEEEHQLMNKMLSAST</sequence>
<dbReference type="Proteomes" id="UP000277300">
    <property type="component" value="Unassembled WGS sequence"/>
</dbReference>
<proteinExistence type="predicted"/>
<evidence type="ECO:0000313" key="2">
    <source>
        <dbReference type="EMBL" id="RLN64010.1"/>
    </source>
</evidence>
<dbReference type="AlphaFoldDB" id="A0A3F2RTT2"/>
<feature type="chain" id="PRO_5033795888" evidence="1">
    <location>
        <begin position="18"/>
        <end position="232"/>
    </location>
</feature>
<dbReference type="Proteomes" id="UP000284657">
    <property type="component" value="Unassembled WGS sequence"/>
</dbReference>
<accession>A0A3F2RTT2</accession>
<keyword evidence="1" id="KW-0732">Signal</keyword>
<dbReference type="OrthoDB" id="72203at2759"/>
<feature type="signal peptide" evidence="1">
    <location>
        <begin position="1"/>
        <end position="17"/>
    </location>
</feature>